<dbReference type="AlphaFoldDB" id="A0A421NUZ9"/>
<accession>A0A421NUZ9</accession>
<dbReference type="STRING" id="69896.S284_04070"/>
<feature type="compositionally biased region" description="Basic residues" evidence="1">
    <location>
        <begin position="1"/>
        <end position="14"/>
    </location>
</feature>
<keyword evidence="2" id="KW-1133">Transmembrane helix</keyword>
<evidence type="ECO:0000256" key="2">
    <source>
        <dbReference type="SAM" id="Phobius"/>
    </source>
</evidence>
<keyword evidence="2" id="KW-0812">Transmembrane</keyword>
<protein>
    <submittedName>
        <fullName evidence="3">Uncharacterized protein</fullName>
    </submittedName>
</protein>
<sequence>MEPKKNKKNLKKTKSQQTTPNPKKLQLNIKMSHIFGWFLIILLCVVPLAPLVQFLYDLCKNK</sequence>
<keyword evidence="4" id="KW-1185">Reference proteome</keyword>
<dbReference type="EMBL" id="MPBG01000007">
    <property type="protein sequence ID" value="RMI87859.1"/>
    <property type="molecule type" value="Genomic_DNA"/>
</dbReference>
<evidence type="ECO:0000313" key="3">
    <source>
        <dbReference type="EMBL" id="RMI87859.1"/>
    </source>
</evidence>
<comment type="caution">
    <text evidence="3">The sequence shown here is derived from an EMBL/GenBank/DDBJ whole genome shotgun (WGS) entry which is preliminary data.</text>
</comment>
<dbReference type="Proteomes" id="UP000283896">
    <property type="component" value="Unassembled WGS sequence"/>
</dbReference>
<evidence type="ECO:0000256" key="1">
    <source>
        <dbReference type="SAM" id="MobiDB-lite"/>
    </source>
</evidence>
<keyword evidence="2" id="KW-0472">Membrane</keyword>
<proteinExistence type="predicted"/>
<feature type="transmembrane region" description="Helical" evidence="2">
    <location>
        <begin position="34"/>
        <end position="56"/>
    </location>
</feature>
<reference evidence="4" key="1">
    <citation type="submission" date="2016-11" db="EMBL/GenBank/DDBJ databases">
        <title>Genome sequence of Candidatus Phytoplasma solani strain SA-1.</title>
        <authorList>
            <person name="Haryono M."/>
            <person name="Samarzija I."/>
            <person name="Seruga Music M."/>
            <person name="Hogenhout S."/>
            <person name="Kuo C.-H."/>
        </authorList>
    </citation>
    <scope>NUCLEOTIDE SEQUENCE [LARGE SCALE GENOMIC DNA]</scope>
    <source>
        <strain evidence="4">SA-1</strain>
    </source>
</reference>
<organism evidence="3 4">
    <name type="scientific">Candidatus Phytoplasma solani</name>
    <dbReference type="NCBI Taxonomy" id="69896"/>
    <lineage>
        <taxon>Bacteria</taxon>
        <taxon>Bacillati</taxon>
        <taxon>Mycoplasmatota</taxon>
        <taxon>Mollicutes</taxon>
        <taxon>Acholeplasmatales</taxon>
        <taxon>Acholeplasmataceae</taxon>
        <taxon>Candidatus Phytoplasma</taxon>
        <taxon>16SrXII (Stolbur group)</taxon>
    </lineage>
</organism>
<dbReference type="RefSeq" id="WP_122225546.1">
    <property type="nucleotide sequence ID" value="NZ_CP103787.1"/>
</dbReference>
<evidence type="ECO:0000313" key="4">
    <source>
        <dbReference type="Proteomes" id="UP000283896"/>
    </source>
</evidence>
<name>A0A421NUZ9_9MOLU</name>
<feature type="region of interest" description="Disordered" evidence="1">
    <location>
        <begin position="1"/>
        <end position="23"/>
    </location>
</feature>
<gene>
    <name evidence="3" type="ORF">PSSA1_v1c4800</name>
</gene>